<dbReference type="PROSITE" id="PS51009">
    <property type="entry name" value="CYTCII"/>
    <property type="match status" value="1"/>
</dbReference>
<evidence type="ECO:0000313" key="9">
    <source>
        <dbReference type="EMBL" id="SPJ22842.1"/>
    </source>
</evidence>
<dbReference type="GO" id="GO:0042597">
    <property type="term" value="C:periplasmic space"/>
    <property type="evidence" value="ECO:0007669"/>
    <property type="project" value="InterPro"/>
</dbReference>
<evidence type="ECO:0000256" key="2">
    <source>
        <dbReference type="ARBA" id="ARBA00022617"/>
    </source>
</evidence>
<evidence type="ECO:0000256" key="1">
    <source>
        <dbReference type="ARBA" id="ARBA00022448"/>
    </source>
</evidence>
<keyword evidence="3 6" id="KW-0479">Metal-binding</keyword>
<accession>A0A2R8BRS7</accession>
<evidence type="ECO:0000256" key="8">
    <source>
        <dbReference type="SAM" id="SignalP"/>
    </source>
</evidence>
<dbReference type="EMBL" id="ONZF01000001">
    <property type="protein sequence ID" value="SPJ22842.1"/>
    <property type="molecule type" value="Genomic_DNA"/>
</dbReference>
<keyword evidence="10" id="KW-1185">Reference proteome</keyword>
<dbReference type="OrthoDB" id="7596534at2"/>
<dbReference type="GO" id="GO:0005506">
    <property type="term" value="F:iron ion binding"/>
    <property type="evidence" value="ECO:0007669"/>
    <property type="project" value="InterPro"/>
</dbReference>
<dbReference type="InterPro" id="IPR012127">
    <property type="entry name" value="Cyt_c_prime"/>
</dbReference>
<dbReference type="SUPFAM" id="SSF47175">
    <property type="entry name" value="Cytochromes"/>
    <property type="match status" value="1"/>
</dbReference>
<dbReference type="InterPro" id="IPR010980">
    <property type="entry name" value="Cyt_c/b562"/>
</dbReference>
<dbReference type="Proteomes" id="UP000244912">
    <property type="component" value="Unassembled WGS sequence"/>
</dbReference>
<keyword evidence="8" id="KW-0732">Signal</keyword>
<dbReference type="GO" id="GO:0009055">
    <property type="term" value="F:electron transfer activity"/>
    <property type="evidence" value="ECO:0007669"/>
    <property type="project" value="InterPro"/>
</dbReference>
<gene>
    <name evidence="9" type="primary">cycF_1</name>
    <name evidence="9" type="ORF">PAA8504_00641</name>
</gene>
<evidence type="ECO:0000256" key="3">
    <source>
        <dbReference type="ARBA" id="ARBA00022723"/>
    </source>
</evidence>
<dbReference type="AlphaFoldDB" id="A0A2R8BRS7"/>
<feature type="binding site" description="covalent" evidence="7">
    <location>
        <position position="142"/>
    </location>
    <ligand>
        <name>heme c</name>
        <dbReference type="ChEBI" id="CHEBI:61717"/>
    </ligand>
</feature>
<dbReference type="RefSeq" id="WP_108892679.1">
    <property type="nucleotide sequence ID" value="NZ_ONZF01000001.1"/>
</dbReference>
<feature type="binding site" description="covalent" evidence="7">
    <location>
        <position position="145"/>
    </location>
    <ligand>
        <name>heme c</name>
        <dbReference type="ChEBI" id="CHEBI:61717"/>
    </ligand>
</feature>
<dbReference type="InterPro" id="IPR002321">
    <property type="entry name" value="Cyt_c_II"/>
</dbReference>
<keyword evidence="4" id="KW-0249">Electron transport</keyword>
<reference evidence="9 10" key="1">
    <citation type="submission" date="2018-03" db="EMBL/GenBank/DDBJ databases">
        <authorList>
            <person name="Keele B.F."/>
        </authorList>
    </citation>
    <scope>NUCLEOTIDE SEQUENCE [LARGE SCALE GENOMIC DNA]</scope>
    <source>
        <strain evidence="9 10">CECT 8504</strain>
    </source>
</reference>
<dbReference type="Gene3D" id="1.20.120.10">
    <property type="entry name" value="Cytochrome c/b562"/>
    <property type="match status" value="1"/>
</dbReference>
<name>A0A2R8BRS7_9RHOB</name>
<feature type="binding site" description="axial binding residue" evidence="6">
    <location>
        <position position="146"/>
    </location>
    <ligand>
        <name>heme c</name>
        <dbReference type="ChEBI" id="CHEBI:61717"/>
    </ligand>
    <ligandPart>
        <name>Fe</name>
        <dbReference type="ChEBI" id="CHEBI:18248"/>
    </ligandPart>
</feature>
<evidence type="ECO:0000256" key="6">
    <source>
        <dbReference type="PIRSR" id="PIRSR000027-1"/>
    </source>
</evidence>
<dbReference type="PIRSF" id="PIRSF000027">
    <property type="entry name" value="Cytc_c_prime"/>
    <property type="match status" value="1"/>
</dbReference>
<protein>
    <submittedName>
        <fullName evidence="9">Cytochrome c-554</fullName>
    </submittedName>
</protein>
<dbReference type="GO" id="GO:0020037">
    <property type="term" value="F:heme binding"/>
    <property type="evidence" value="ECO:0007669"/>
    <property type="project" value="InterPro"/>
</dbReference>
<keyword evidence="2 7" id="KW-0349">Heme</keyword>
<feature type="chain" id="PRO_5015309363" evidence="8">
    <location>
        <begin position="21"/>
        <end position="154"/>
    </location>
</feature>
<evidence type="ECO:0000256" key="5">
    <source>
        <dbReference type="ARBA" id="ARBA00023004"/>
    </source>
</evidence>
<dbReference type="Pfam" id="PF01322">
    <property type="entry name" value="Cytochrom_C_2"/>
    <property type="match status" value="1"/>
</dbReference>
<comment type="PTM">
    <text evidence="7">Binds 1 heme group per subunit.</text>
</comment>
<evidence type="ECO:0000256" key="7">
    <source>
        <dbReference type="PIRSR" id="PIRSR000027-2"/>
    </source>
</evidence>
<keyword evidence="5 6" id="KW-0408">Iron</keyword>
<sequence length="154" mass="16281">MKLSALSVAAILAGTVLVQAQDADEVPAVVEARHGIMYNFSYSLSTLGDMAKGEVEYDAELAQAAADRLVTMSDINQTGLWPEGTSSEEIEASRALPAIWENMDDFLSGFGDLHEASMAMAEVAGDGQSALGAQMQGIGRSCGGCHEDYRMSNN</sequence>
<dbReference type="GO" id="GO:0022900">
    <property type="term" value="P:electron transport chain"/>
    <property type="evidence" value="ECO:0007669"/>
    <property type="project" value="InterPro"/>
</dbReference>
<evidence type="ECO:0000313" key="10">
    <source>
        <dbReference type="Proteomes" id="UP000244912"/>
    </source>
</evidence>
<evidence type="ECO:0000256" key="4">
    <source>
        <dbReference type="ARBA" id="ARBA00022982"/>
    </source>
</evidence>
<feature type="signal peptide" evidence="8">
    <location>
        <begin position="1"/>
        <end position="20"/>
    </location>
</feature>
<keyword evidence="1" id="KW-0813">Transport</keyword>
<organism evidence="9 10">
    <name type="scientific">Palleronia abyssalis</name>
    <dbReference type="NCBI Taxonomy" id="1501240"/>
    <lineage>
        <taxon>Bacteria</taxon>
        <taxon>Pseudomonadati</taxon>
        <taxon>Pseudomonadota</taxon>
        <taxon>Alphaproteobacteria</taxon>
        <taxon>Rhodobacterales</taxon>
        <taxon>Roseobacteraceae</taxon>
        <taxon>Palleronia</taxon>
    </lineage>
</organism>
<proteinExistence type="predicted"/>